<evidence type="ECO:0000313" key="4">
    <source>
        <dbReference type="EMBL" id="MBD2716986.1"/>
    </source>
</evidence>
<keyword evidence="2 3" id="KW-0802">TPR repeat</keyword>
<feature type="repeat" description="TPR" evidence="3">
    <location>
        <begin position="262"/>
        <end position="295"/>
    </location>
</feature>
<evidence type="ECO:0000256" key="1">
    <source>
        <dbReference type="ARBA" id="ARBA00022737"/>
    </source>
</evidence>
<dbReference type="Pfam" id="PF13424">
    <property type="entry name" value="TPR_12"/>
    <property type="match status" value="3"/>
</dbReference>
<evidence type="ECO:0000256" key="3">
    <source>
        <dbReference type="PROSITE-ProRule" id="PRU00339"/>
    </source>
</evidence>
<protein>
    <submittedName>
        <fullName evidence="4">Tetratricopeptide repeat protein</fullName>
    </submittedName>
</protein>
<dbReference type="PROSITE" id="PS50005">
    <property type="entry name" value="TPR"/>
    <property type="match status" value="3"/>
</dbReference>
<keyword evidence="1" id="KW-0677">Repeat</keyword>
<proteinExistence type="predicted"/>
<dbReference type="Pfam" id="PF13181">
    <property type="entry name" value="TPR_8"/>
    <property type="match status" value="1"/>
</dbReference>
<evidence type="ECO:0000256" key="2">
    <source>
        <dbReference type="ARBA" id="ARBA00022803"/>
    </source>
</evidence>
<feature type="repeat" description="TPR" evidence="3">
    <location>
        <begin position="338"/>
        <end position="371"/>
    </location>
</feature>
<dbReference type="SUPFAM" id="SSF48452">
    <property type="entry name" value="TPR-like"/>
    <property type="match status" value="2"/>
</dbReference>
<dbReference type="Gene3D" id="1.25.40.10">
    <property type="entry name" value="Tetratricopeptide repeat domain"/>
    <property type="match status" value="4"/>
</dbReference>
<accession>A0ABR8JMZ6</accession>
<comment type="caution">
    <text evidence="4">The sequence shown here is derived from an EMBL/GenBank/DDBJ whole genome shotgun (WGS) entry which is preliminary data.</text>
</comment>
<name>A0ABR8JMZ6_9BACT</name>
<dbReference type="PANTHER" id="PTHR45641">
    <property type="entry name" value="TETRATRICOPEPTIDE REPEAT PROTEIN (AFU_ORTHOLOGUE AFUA_6G03870)"/>
    <property type="match status" value="1"/>
</dbReference>
<dbReference type="SMART" id="SM00028">
    <property type="entry name" value="TPR"/>
    <property type="match status" value="8"/>
</dbReference>
<feature type="repeat" description="TPR" evidence="3">
    <location>
        <begin position="377"/>
        <end position="410"/>
    </location>
</feature>
<organism evidence="4 5">
    <name type="scientific">Hymenobacter duratus</name>
    <dbReference type="NCBI Taxonomy" id="2771356"/>
    <lineage>
        <taxon>Bacteria</taxon>
        <taxon>Pseudomonadati</taxon>
        <taxon>Bacteroidota</taxon>
        <taxon>Cytophagia</taxon>
        <taxon>Cytophagales</taxon>
        <taxon>Hymenobacteraceae</taxon>
        <taxon>Hymenobacter</taxon>
    </lineage>
</organism>
<sequence length="551" mass="64518">MNTTPTSAAALEESTMFEEMVFSLAHHDQPTVAFVECASLAKRDEVEKQMAERLSEYTFYTLDVTPYPVVSLLRVLQEKLPKEVQESKPVSYVVHVHGLENSLLVSEDGQLAASALTRQLNLERELLFRKVPYILVLWGDAHFFQTLRLEAPDLCHWVTYSFRFEDHTARSVESLPPLPPERLPQRGNIAERQYRIQELQDRYDHLSLDGSDKKRLLRDKTGILSLLAQELTEAFRYSEAAEYYHIAIALQKRLREPNGLIAHSWFRLGDVYLRMGRLIEAEEVYKECYAISADYNYGSILHQLGLVYQMQHNWSMSIDYYEKSAMWYKRTNNNNSLSGIYHQLGRVYQEQKKWSNALEYFQLSLQEYTDDGQSSKGDTYHQIGVVYQQQHRWDEALKYYYESLREYKVQSNIFDMSATYYQLGTMHQEQDKLKKALLYYQISLYACYLSGNEEGYALNYHNIGFIHELKKEWKDALLCYDKAVKYIEKIGNTYDIGSTYYQIGRIYEKQQDTINAKEWFVKAVNNMTLHGHQNLPIALAALKRCNLDKVI</sequence>
<dbReference type="Proteomes" id="UP000642468">
    <property type="component" value="Unassembled WGS sequence"/>
</dbReference>
<dbReference type="EMBL" id="JACWZZ010000004">
    <property type="protein sequence ID" value="MBD2716986.1"/>
    <property type="molecule type" value="Genomic_DNA"/>
</dbReference>
<dbReference type="RefSeq" id="WP_190785895.1">
    <property type="nucleotide sequence ID" value="NZ_JACWZZ010000004.1"/>
</dbReference>
<dbReference type="InterPro" id="IPR011990">
    <property type="entry name" value="TPR-like_helical_dom_sf"/>
</dbReference>
<dbReference type="InterPro" id="IPR019734">
    <property type="entry name" value="TPR_rpt"/>
</dbReference>
<gene>
    <name evidence="4" type="ORF">IC231_18200</name>
</gene>
<evidence type="ECO:0000313" key="5">
    <source>
        <dbReference type="Proteomes" id="UP000642468"/>
    </source>
</evidence>
<dbReference type="PANTHER" id="PTHR45641:SF1">
    <property type="entry name" value="AAA+ ATPASE DOMAIN-CONTAINING PROTEIN"/>
    <property type="match status" value="1"/>
</dbReference>
<reference evidence="4 5" key="1">
    <citation type="submission" date="2020-09" db="EMBL/GenBank/DDBJ databases">
        <authorList>
            <person name="Kim M.K."/>
        </authorList>
    </citation>
    <scope>NUCLEOTIDE SEQUENCE [LARGE SCALE GENOMIC DNA]</scope>
    <source>
        <strain evidence="4 5">BT646</strain>
    </source>
</reference>
<keyword evidence="5" id="KW-1185">Reference proteome</keyword>